<dbReference type="EMBL" id="JAVDTX010000002">
    <property type="protein sequence ID" value="MDR6844414.1"/>
    <property type="molecule type" value="Genomic_DNA"/>
</dbReference>
<keyword evidence="2" id="KW-1185">Reference proteome</keyword>
<evidence type="ECO:0000313" key="1">
    <source>
        <dbReference type="EMBL" id="MDR6844414.1"/>
    </source>
</evidence>
<comment type="caution">
    <text evidence="1">The sequence shown here is derived from an EMBL/GenBank/DDBJ whole genome shotgun (WGS) entry which is preliminary data.</text>
</comment>
<dbReference type="Proteomes" id="UP001261871">
    <property type="component" value="Unassembled WGS sequence"/>
</dbReference>
<evidence type="ECO:0000313" key="2">
    <source>
        <dbReference type="Proteomes" id="UP001261871"/>
    </source>
</evidence>
<gene>
    <name evidence="1" type="ORF">J2W95_001105</name>
</gene>
<organism evidence="1 2">
    <name type="scientific">Flavobacterium granuli</name>
    <dbReference type="NCBI Taxonomy" id="280093"/>
    <lineage>
        <taxon>Bacteria</taxon>
        <taxon>Pseudomonadati</taxon>
        <taxon>Bacteroidota</taxon>
        <taxon>Flavobacteriia</taxon>
        <taxon>Flavobacteriales</taxon>
        <taxon>Flavobacteriaceae</taxon>
        <taxon>Flavobacterium</taxon>
    </lineage>
</organism>
<accession>A0ABU1S2M4</accession>
<name>A0ABU1S2M4_9FLAO</name>
<protein>
    <submittedName>
        <fullName evidence="1">Uncharacterized protein</fullName>
    </submittedName>
</protein>
<proteinExistence type="predicted"/>
<sequence length="36" mass="4625">MWEFFFVGKCSKDPIRKEYIWYNSTWVSFRKKEKIF</sequence>
<reference evidence="1 2" key="1">
    <citation type="submission" date="2023-07" db="EMBL/GenBank/DDBJ databases">
        <title>Sorghum-associated microbial communities from plants grown in Nebraska, USA.</title>
        <authorList>
            <person name="Schachtman D."/>
        </authorList>
    </citation>
    <scope>NUCLEOTIDE SEQUENCE [LARGE SCALE GENOMIC DNA]</scope>
    <source>
        <strain evidence="1 2">BE124</strain>
    </source>
</reference>